<evidence type="ECO:0000256" key="8">
    <source>
        <dbReference type="PROSITE-ProRule" id="PRU00221"/>
    </source>
</evidence>
<feature type="repeat" description="WD" evidence="8">
    <location>
        <begin position="428"/>
        <end position="469"/>
    </location>
</feature>
<feature type="compositionally biased region" description="Basic and acidic residues" evidence="9">
    <location>
        <begin position="29"/>
        <end position="63"/>
    </location>
</feature>
<dbReference type="RefSeq" id="XP_003287547.1">
    <property type="nucleotide sequence ID" value="XM_003287499.1"/>
</dbReference>
<evidence type="ECO:0000256" key="7">
    <source>
        <dbReference type="ARBA" id="ARBA00026184"/>
    </source>
</evidence>
<feature type="repeat" description="WD" evidence="8">
    <location>
        <begin position="470"/>
        <end position="511"/>
    </location>
</feature>
<dbReference type="InterPro" id="IPR045184">
    <property type="entry name" value="SMU1"/>
</dbReference>
<dbReference type="SMART" id="SM00668">
    <property type="entry name" value="CTLH"/>
    <property type="match status" value="1"/>
</dbReference>
<evidence type="ECO:0000256" key="9">
    <source>
        <dbReference type="SAM" id="MobiDB-lite"/>
    </source>
</evidence>
<dbReference type="InParanoid" id="F0ZJF7"/>
<dbReference type="SMART" id="SM00667">
    <property type="entry name" value="LisH"/>
    <property type="match status" value="1"/>
</dbReference>
<name>F0ZJF7_DICPU</name>
<dbReference type="SUPFAM" id="SSF50978">
    <property type="entry name" value="WD40 repeat-like"/>
    <property type="match status" value="1"/>
</dbReference>
<evidence type="ECO:0000256" key="3">
    <source>
        <dbReference type="ARBA" id="ARBA00022664"/>
    </source>
</evidence>
<proteinExistence type="inferred from homology"/>
<dbReference type="GeneID" id="10500508"/>
<dbReference type="OrthoDB" id="674604at2759"/>
<dbReference type="InterPro" id="IPR019775">
    <property type="entry name" value="WD40_repeat_CS"/>
</dbReference>
<keyword evidence="4" id="KW-0677">Repeat</keyword>
<evidence type="ECO:0000256" key="1">
    <source>
        <dbReference type="ARBA" id="ARBA00004324"/>
    </source>
</evidence>
<reference evidence="12" key="1">
    <citation type="journal article" date="2011" name="Genome Biol.">
        <title>Comparative genomics of the social amoebae Dictyostelium discoideum and Dictyostelium purpureum.</title>
        <authorList>
            <consortium name="US DOE Joint Genome Institute (JGI-PGF)"/>
            <person name="Sucgang R."/>
            <person name="Kuo A."/>
            <person name="Tian X."/>
            <person name="Salerno W."/>
            <person name="Parikh A."/>
            <person name="Feasley C.L."/>
            <person name="Dalin E."/>
            <person name="Tu H."/>
            <person name="Huang E."/>
            <person name="Barry K."/>
            <person name="Lindquist E."/>
            <person name="Shapiro H."/>
            <person name="Bruce D."/>
            <person name="Schmutz J."/>
            <person name="Salamov A."/>
            <person name="Fey P."/>
            <person name="Gaudet P."/>
            <person name="Anjard C."/>
            <person name="Babu M.M."/>
            <person name="Basu S."/>
            <person name="Bushmanova Y."/>
            <person name="van der Wel H."/>
            <person name="Katoh-Kurasawa M."/>
            <person name="Dinh C."/>
            <person name="Coutinho P.M."/>
            <person name="Saito T."/>
            <person name="Elias M."/>
            <person name="Schaap P."/>
            <person name="Kay R.R."/>
            <person name="Henrissat B."/>
            <person name="Eichinger L."/>
            <person name="Rivero F."/>
            <person name="Putnam N.H."/>
            <person name="West C.M."/>
            <person name="Loomis W.F."/>
            <person name="Chisholm R.L."/>
            <person name="Shaulsky G."/>
            <person name="Strassmann J.E."/>
            <person name="Queller D.C."/>
            <person name="Kuspa A."/>
            <person name="Grigoriev I.V."/>
        </authorList>
    </citation>
    <scope>NUCLEOTIDE SEQUENCE [LARGE SCALE GENOMIC DNA]</scope>
    <source>
        <strain evidence="12">QSDP1</strain>
    </source>
</reference>
<evidence type="ECO:0000256" key="5">
    <source>
        <dbReference type="ARBA" id="ARBA00023187"/>
    </source>
</evidence>
<dbReference type="Pfam" id="PF21889">
    <property type="entry name" value="TPR1-like_2nd"/>
    <property type="match status" value="1"/>
</dbReference>
<dbReference type="PROSITE" id="PS50896">
    <property type="entry name" value="LISH"/>
    <property type="match status" value="1"/>
</dbReference>
<feature type="region of interest" description="Disordered" evidence="9">
    <location>
        <begin position="1"/>
        <end position="77"/>
    </location>
</feature>
<protein>
    <recommendedName>
        <fullName evidence="7">WD40 repeat-containing protein SMU1</fullName>
    </recommendedName>
</protein>
<feature type="repeat" description="WD" evidence="8">
    <location>
        <begin position="512"/>
        <end position="553"/>
    </location>
</feature>
<sequence>MSSDKKQETQITDNSNNNPTTITNNNENLDNKNNKEETNKEIIKDNNKIKEENINNDNKETIKDNNNNNNSNESDDEGLIKNLTNREIEIKNLVSGAEYTGPPKKTIYLEDNTDIFDPNEPQIKEDIIRMIIQYLQDEGYTASLLTVQDEANVKFSEHVYKISQMKKMKKAILEGDWNEVEKLCAKNTFKNHQSFLYAVYKQAYLELLEKQEYQKAFSYLTKRLKPLEGRQNNADEFKDLCYLLTCRSVQEVSSFKNWDGSKGTSREKLVEQFQSMLELENTKSTGALFRVPPHRLISLLKQSIAYQIEFGRYHPKVLPKIKTLLDDYSCFVLPNSLKFNCNGHRKNVKCVEFIGNGLTLASGSSDNTIKLWNTENGNLLSTLTGNNSRIWDLSSSSSGNFLASAAGDGIVKVWDVQSKTKPQCPLTLKAHEGDAYTVQFHPGQNHIATGGYDKGIHLYDVRTGALVKSFSGHTGSISKVIFNPHGNLIISGSKDSTIKFWDIVSGVCIKTLSSHLGEVTSIATNSSGTFLLSASKDNSNRLWDIRNARPIKRFKGHQNTSKNFIRSSFGPNESLVVGGSEDGYIYIWDIETCNILQKLGTPSNHMPMVYSATWCQEQSLLASCSQDCSVKMWWYDQSKPVFNDNLN</sequence>
<dbReference type="InterPro" id="IPR036322">
    <property type="entry name" value="WD40_repeat_dom_sf"/>
</dbReference>
<dbReference type="STRING" id="5786.F0ZJF7"/>
<keyword evidence="12" id="KW-1185">Reference proteome</keyword>
<evidence type="ECO:0000256" key="2">
    <source>
        <dbReference type="ARBA" id="ARBA00022574"/>
    </source>
</evidence>
<feature type="compositionally biased region" description="Low complexity" evidence="9">
    <location>
        <begin position="12"/>
        <end position="28"/>
    </location>
</feature>
<keyword evidence="3" id="KW-0507">mRNA processing</keyword>
<comment type="subcellular location">
    <subcellularLocation>
        <location evidence="1">Nucleus speckle</location>
    </subcellularLocation>
</comment>
<feature type="repeat" description="WD" evidence="8">
    <location>
        <begin position="383"/>
        <end position="418"/>
    </location>
</feature>
<organism evidence="11 12">
    <name type="scientific">Dictyostelium purpureum</name>
    <name type="common">Slime mold</name>
    <dbReference type="NCBI Taxonomy" id="5786"/>
    <lineage>
        <taxon>Eukaryota</taxon>
        <taxon>Amoebozoa</taxon>
        <taxon>Evosea</taxon>
        <taxon>Eumycetozoa</taxon>
        <taxon>Dictyostelia</taxon>
        <taxon>Dictyosteliales</taxon>
        <taxon>Dictyosteliaceae</taxon>
        <taxon>Dictyostelium</taxon>
    </lineage>
</organism>
<dbReference type="PANTHER" id="PTHR22848">
    <property type="entry name" value="WD40 REPEAT PROTEIN"/>
    <property type="match status" value="1"/>
</dbReference>
<evidence type="ECO:0000313" key="11">
    <source>
        <dbReference type="EMBL" id="EGC35893.1"/>
    </source>
</evidence>
<comment type="similarity">
    <text evidence="6">Belongs to the WD repeat SMU1 family.</text>
</comment>
<dbReference type="InterPro" id="IPR015943">
    <property type="entry name" value="WD40/YVTN_repeat-like_dom_sf"/>
</dbReference>
<feature type="repeat" description="WD" evidence="8">
    <location>
        <begin position="602"/>
        <end position="633"/>
    </location>
</feature>
<keyword evidence="2 8" id="KW-0853">WD repeat</keyword>
<feature type="repeat" description="WD" evidence="8">
    <location>
        <begin position="568"/>
        <end position="598"/>
    </location>
</feature>
<gene>
    <name evidence="11" type="ORF">DICPUDRAFT_47412</name>
</gene>
<dbReference type="InterPro" id="IPR006595">
    <property type="entry name" value="CTLH_C"/>
</dbReference>
<dbReference type="GO" id="GO:0000398">
    <property type="term" value="P:mRNA splicing, via spliceosome"/>
    <property type="evidence" value="ECO:0007669"/>
    <property type="project" value="InterPro"/>
</dbReference>
<dbReference type="InterPro" id="IPR020472">
    <property type="entry name" value="WD40_PAC1"/>
</dbReference>
<dbReference type="OMA" id="EYRGWTA"/>
<dbReference type="eggNOG" id="KOG0266">
    <property type="taxonomic scope" value="Eukaryota"/>
</dbReference>
<dbReference type="Proteomes" id="UP000001064">
    <property type="component" value="Unassembled WGS sequence"/>
</dbReference>
<accession>F0ZJF7</accession>
<dbReference type="PROSITE" id="PS00678">
    <property type="entry name" value="WD_REPEATS_1"/>
    <property type="match status" value="4"/>
</dbReference>
<keyword evidence="5" id="KW-0508">mRNA splicing</keyword>
<dbReference type="KEGG" id="dpp:DICPUDRAFT_47412"/>
<dbReference type="SMART" id="SM00320">
    <property type="entry name" value="WD40"/>
    <property type="match status" value="7"/>
</dbReference>
<feature type="domain" description="CTLH" evidence="10">
    <location>
        <begin position="161"/>
        <end position="215"/>
    </location>
</feature>
<dbReference type="CDD" id="cd00200">
    <property type="entry name" value="WD40"/>
    <property type="match status" value="1"/>
</dbReference>
<dbReference type="EMBL" id="GL871043">
    <property type="protein sequence ID" value="EGC35893.1"/>
    <property type="molecule type" value="Genomic_DNA"/>
</dbReference>
<dbReference type="PROSITE" id="PS50897">
    <property type="entry name" value="CTLH"/>
    <property type="match status" value="1"/>
</dbReference>
<evidence type="ECO:0000259" key="10">
    <source>
        <dbReference type="PROSITE" id="PS50897"/>
    </source>
</evidence>
<dbReference type="GO" id="GO:0016607">
    <property type="term" value="C:nuclear speck"/>
    <property type="evidence" value="ECO:0007669"/>
    <property type="project" value="UniProtKB-SubCell"/>
</dbReference>
<dbReference type="Pfam" id="PF00400">
    <property type="entry name" value="WD40"/>
    <property type="match status" value="7"/>
</dbReference>
<feature type="repeat" description="WD" evidence="8">
    <location>
        <begin position="341"/>
        <end position="382"/>
    </location>
</feature>
<evidence type="ECO:0000256" key="4">
    <source>
        <dbReference type="ARBA" id="ARBA00022737"/>
    </source>
</evidence>
<dbReference type="PROSITE" id="PS50082">
    <property type="entry name" value="WD_REPEATS_2"/>
    <property type="match status" value="7"/>
</dbReference>
<dbReference type="InterPro" id="IPR006594">
    <property type="entry name" value="LisH"/>
</dbReference>
<dbReference type="PRINTS" id="PR00320">
    <property type="entry name" value="GPROTEINBRPT"/>
</dbReference>
<dbReference type="Gene3D" id="2.130.10.10">
    <property type="entry name" value="YVTN repeat-like/Quinoprotein amine dehydrogenase"/>
    <property type="match status" value="3"/>
</dbReference>
<dbReference type="InterPro" id="IPR001680">
    <property type="entry name" value="WD40_rpt"/>
</dbReference>
<dbReference type="InterPro" id="IPR054080">
    <property type="entry name" value="TPR1-like_2nd"/>
</dbReference>
<dbReference type="VEuPathDB" id="AmoebaDB:DICPUDRAFT_47412"/>
<dbReference type="PROSITE" id="PS50294">
    <property type="entry name" value="WD_REPEATS_REGION"/>
    <property type="match status" value="5"/>
</dbReference>
<dbReference type="AlphaFoldDB" id="F0ZJF7"/>
<evidence type="ECO:0000313" key="12">
    <source>
        <dbReference type="Proteomes" id="UP000001064"/>
    </source>
</evidence>
<evidence type="ECO:0000256" key="6">
    <source>
        <dbReference type="ARBA" id="ARBA00025801"/>
    </source>
</evidence>